<evidence type="ECO:0000313" key="2">
    <source>
        <dbReference type="EMBL" id="AKH47984.1"/>
    </source>
</evidence>
<dbReference type="InterPro" id="IPR023346">
    <property type="entry name" value="Lysozyme-like_dom_sf"/>
</dbReference>
<accession>A0A0F7L617</accession>
<dbReference type="EMBL" id="KR029600">
    <property type="protein sequence ID" value="AKH47984.1"/>
    <property type="molecule type" value="Genomic_DNA"/>
</dbReference>
<reference evidence="2" key="2">
    <citation type="submission" date="2015-03" db="EMBL/GenBank/DDBJ databases">
        <authorList>
            <person name="Chow C.-E.T."/>
            <person name="Winget D.M."/>
            <person name="White R.A.III."/>
            <person name="Hallam S.J."/>
            <person name="Suttle C.A."/>
        </authorList>
    </citation>
    <scope>NUCLEOTIDE SEQUENCE</scope>
    <source>
        <strain evidence="2">Oxic1_5</strain>
    </source>
</reference>
<dbReference type="Gene3D" id="1.10.530.10">
    <property type="match status" value="1"/>
</dbReference>
<dbReference type="Pfam" id="PF01464">
    <property type="entry name" value="SLT"/>
    <property type="match status" value="1"/>
</dbReference>
<sequence length="156" mass="17194">MSENKLRTYYRLYSVSQLQSGLLTALLKMSVLSKVFGAVAIVATSLIPGETAEPPSTIEVVQVDELSVEELITFNAQHYGVSEEVMHTVINCESGYNPDAVGDGGQSFGLVQIHNPSHPNIEIEKSLDSAFAVDFLARNLSEGRGYLWTCWRKHYA</sequence>
<dbReference type="SUPFAM" id="SSF53955">
    <property type="entry name" value="Lysozyme-like"/>
    <property type="match status" value="1"/>
</dbReference>
<evidence type="ECO:0000259" key="1">
    <source>
        <dbReference type="Pfam" id="PF01464"/>
    </source>
</evidence>
<organism evidence="2">
    <name type="scientific">uncultured marine virus</name>
    <dbReference type="NCBI Taxonomy" id="186617"/>
    <lineage>
        <taxon>Viruses</taxon>
        <taxon>environmental samples</taxon>
    </lineage>
</organism>
<name>A0A0F7L617_9VIRU</name>
<reference evidence="2" key="1">
    <citation type="journal article" date="2015" name="Front. Microbiol.">
        <title>Combining genomic sequencing methods to explore viral diversity and reveal potential virus-host interactions.</title>
        <authorList>
            <person name="Chow C.E."/>
            <person name="Winget D.M."/>
            <person name="White R.A.III."/>
            <person name="Hallam S.J."/>
            <person name="Suttle C.A."/>
        </authorList>
    </citation>
    <scope>NUCLEOTIDE SEQUENCE</scope>
    <source>
        <strain evidence="2">Oxic1_5</strain>
    </source>
</reference>
<protein>
    <recommendedName>
        <fullName evidence="1">Transglycosylase SLT domain-containing protein</fullName>
    </recommendedName>
</protein>
<dbReference type="InterPro" id="IPR008258">
    <property type="entry name" value="Transglycosylase_SLT_dom_1"/>
</dbReference>
<proteinExistence type="predicted"/>
<feature type="domain" description="Transglycosylase SLT" evidence="1">
    <location>
        <begin position="71"/>
        <end position="121"/>
    </location>
</feature>